<dbReference type="Gene3D" id="1.20.1280.50">
    <property type="match status" value="1"/>
</dbReference>
<evidence type="ECO:0000313" key="3">
    <source>
        <dbReference type="Proteomes" id="UP001633002"/>
    </source>
</evidence>
<keyword evidence="3" id="KW-1185">Reference proteome</keyword>
<dbReference type="AlphaFoldDB" id="A0ABD3GZU0"/>
<dbReference type="InterPro" id="IPR036047">
    <property type="entry name" value="F-box-like_dom_sf"/>
</dbReference>
<dbReference type="PANTHER" id="PTHR38926">
    <property type="entry name" value="F-BOX DOMAIN CONTAINING PROTEIN, EXPRESSED"/>
    <property type="match status" value="1"/>
</dbReference>
<sequence>MEVRSKFMAFSKGARVRYTQRDQNGARKGWVWKRCGSSFLPVVLKKTEPDPVPNWGKLLDDVLVQIFERLPLQERSQVVPLVCRNWNKVSCDPTSWRRIDMLPWIQHQIDTECKWEYDMQPYVDYLVKKLVDRSRGQLRELHTMYISDEAVDYLAERCPLLEVLTMPSSLGVTDKSALKLARVARRLQHLDVSDCYNISKEAISAFGDNCPALEWLSRSMINQNVVNEAESSSSPPGGDEEAIVMSEHYPKLKRLEMKKTKISDRGLRRLVIGCPNLQQLDFSCCYQLTRGALDDVSKNCSNLAITKPITPRMHVTPTHPHCTMLFE</sequence>
<accession>A0ABD3GZU0</accession>
<dbReference type="Pfam" id="PF12937">
    <property type="entry name" value="F-box-like"/>
    <property type="match status" value="1"/>
</dbReference>
<comment type="caution">
    <text evidence="2">The sequence shown here is derived from an EMBL/GenBank/DDBJ whole genome shotgun (WGS) entry which is preliminary data.</text>
</comment>
<reference evidence="2 3" key="1">
    <citation type="submission" date="2024-09" db="EMBL/GenBank/DDBJ databases">
        <title>Chromosome-scale assembly of Riccia sorocarpa.</title>
        <authorList>
            <person name="Paukszto L."/>
        </authorList>
    </citation>
    <scope>NUCLEOTIDE SEQUENCE [LARGE SCALE GENOMIC DNA]</scope>
    <source>
        <strain evidence="2">LP-2024</strain>
        <tissue evidence="2">Aerial parts of the thallus</tissue>
    </source>
</reference>
<dbReference type="InterPro" id="IPR032675">
    <property type="entry name" value="LRR_dom_sf"/>
</dbReference>
<dbReference type="SUPFAM" id="SSF81383">
    <property type="entry name" value="F-box domain"/>
    <property type="match status" value="1"/>
</dbReference>
<evidence type="ECO:0000313" key="2">
    <source>
        <dbReference type="EMBL" id="KAL3683677.1"/>
    </source>
</evidence>
<dbReference type="PANTHER" id="PTHR38926:SF5">
    <property type="entry name" value="F-BOX AND LEUCINE-RICH REPEAT PROTEIN 6"/>
    <property type="match status" value="1"/>
</dbReference>
<name>A0ABD3GZU0_9MARC</name>
<gene>
    <name evidence="2" type="ORF">R1sor_001699</name>
</gene>
<dbReference type="SUPFAM" id="SSF52047">
    <property type="entry name" value="RNI-like"/>
    <property type="match status" value="1"/>
</dbReference>
<protein>
    <recommendedName>
        <fullName evidence="1">F-box domain-containing protein</fullName>
    </recommendedName>
</protein>
<evidence type="ECO:0000259" key="1">
    <source>
        <dbReference type="Pfam" id="PF12937"/>
    </source>
</evidence>
<dbReference type="InterPro" id="IPR001810">
    <property type="entry name" value="F-box_dom"/>
</dbReference>
<dbReference type="Gene3D" id="3.80.10.10">
    <property type="entry name" value="Ribonuclease Inhibitor"/>
    <property type="match status" value="2"/>
</dbReference>
<organism evidence="2 3">
    <name type="scientific">Riccia sorocarpa</name>
    <dbReference type="NCBI Taxonomy" id="122646"/>
    <lineage>
        <taxon>Eukaryota</taxon>
        <taxon>Viridiplantae</taxon>
        <taxon>Streptophyta</taxon>
        <taxon>Embryophyta</taxon>
        <taxon>Marchantiophyta</taxon>
        <taxon>Marchantiopsida</taxon>
        <taxon>Marchantiidae</taxon>
        <taxon>Marchantiales</taxon>
        <taxon>Ricciaceae</taxon>
        <taxon>Riccia</taxon>
    </lineage>
</organism>
<proteinExistence type="predicted"/>
<dbReference type="InterPro" id="IPR006553">
    <property type="entry name" value="Leu-rich_rpt_Cys-con_subtyp"/>
</dbReference>
<dbReference type="Proteomes" id="UP001633002">
    <property type="component" value="Unassembled WGS sequence"/>
</dbReference>
<dbReference type="EMBL" id="JBJQOH010000006">
    <property type="protein sequence ID" value="KAL3683677.1"/>
    <property type="molecule type" value="Genomic_DNA"/>
</dbReference>
<dbReference type="SMART" id="SM00367">
    <property type="entry name" value="LRR_CC"/>
    <property type="match status" value="4"/>
</dbReference>
<feature type="domain" description="F-box" evidence="1">
    <location>
        <begin position="60"/>
        <end position="100"/>
    </location>
</feature>